<feature type="non-terminal residue" evidence="1">
    <location>
        <position position="1"/>
    </location>
</feature>
<evidence type="ECO:0000313" key="1">
    <source>
        <dbReference type="EMBL" id="CAG8835139.1"/>
    </source>
</evidence>
<reference evidence="1 2" key="1">
    <citation type="submission" date="2021-06" db="EMBL/GenBank/DDBJ databases">
        <authorList>
            <person name="Kallberg Y."/>
            <person name="Tangrot J."/>
            <person name="Rosling A."/>
        </authorList>
    </citation>
    <scope>NUCLEOTIDE SEQUENCE [LARGE SCALE GENOMIC DNA]</scope>
    <source>
        <strain evidence="1 2">120-4 pot B 10/14</strain>
    </source>
</reference>
<accession>A0ABN7WLA6</accession>
<proteinExistence type="predicted"/>
<gene>
    <name evidence="1" type="ORF">GMARGA_LOCUS32418</name>
</gene>
<comment type="caution">
    <text evidence="1">The sequence shown here is derived from an EMBL/GenBank/DDBJ whole genome shotgun (WGS) entry which is preliminary data.</text>
</comment>
<dbReference type="Proteomes" id="UP000789901">
    <property type="component" value="Unassembled WGS sequence"/>
</dbReference>
<dbReference type="EMBL" id="CAJVQB010050887">
    <property type="protein sequence ID" value="CAG8835139.1"/>
    <property type="molecule type" value="Genomic_DNA"/>
</dbReference>
<name>A0ABN7WLA6_GIGMA</name>
<keyword evidence="2" id="KW-1185">Reference proteome</keyword>
<organism evidence="1 2">
    <name type="scientific">Gigaspora margarita</name>
    <dbReference type="NCBI Taxonomy" id="4874"/>
    <lineage>
        <taxon>Eukaryota</taxon>
        <taxon>Fungi</taxon>
        <taxon>Fungi incertae sedis</taxon>
        <taxon>Mucoromycota</taxon>
        <taxon>Glomeromycotina</taxon>
        <taxon>Glomeromycetes</taxon>
        <taxon>Diversisporales</taxon>
        <taxon>Gigasporaceae</taxon>
        <taxon>Gigaspora</taxon>
    </lineage>
</organism>
<sequence length="46" mass="5280">RSVKDKQRPDFYCIVDEVPLLNSEIKPLGCGPLKKEKDMIKAHLRA</sequence>
<protein>
    <submittedName>
        <fullName evidence="1">23170_t:CDS:1</fullName>
    </submittedName>
</protein>
<evidence type="ECO:0000313" key="2">
    <source>
        <dbReference type="Proteomes" id="UP000789901"/>
    </source>
</evidence>
<feature type="non-terminal residue" evidence="1">
    <location>
        <position position="46"/>
    </location>
</feature>